<feature type="compositionally biased region" description="Basic and acidic residues" evidence="1">
    <location>
        <begin position="18"/>
        <end position="41"/>
    </location>
</feature>
<protein>
    <submittedName>
        <fullName evidence="2">Uncharacterized protein</fullName>
    </submittedName>
</protein>
<reference evidence="2 3" key="1">
    <citation type="submission" date="2016-03" db="EMBL/GenBank/DDBJ databases">
        <title>Comparative genomics of Pseudogymnoascus destructans, the fungus causing white-nose syndrome of bats.</title>
        <authorList>
            <person name="Palmer J.M."/>
            <person name="Drees K.P."/>
            <person name="Foster J.T."/>
            <person name="Lindner D.L."/>
        </authorList>
    </citation>
    <scope>NUCLEOTIDE SEQUENCE [LARGE SCALE GENOMIC DNA]</scope>
    <source>
        <strain evidence="2 3">UAMH 10579</strain>
    </source>
</reference>
<accession>A0A2P6FGY3</accession>
<dbReference type="AlphaFoldDB" id="A0A2P6FGY3"/>
<keyword evidence="3" id="KW-1185">Reference proteome</keyword>
<gene>
    <name evidence="2" type="ORF">VE01_10800</name>
</gene>
<evidence type="ECO:0000313" key="2">
    <source>
        <dbReference type="EMBL" id="PQM43904.1"/>
    </source>
</evidence>
<evidence type="ECO:0000313" key="3">
    <source>
        <dbReference type="Proteomes" id="UP000091956"/>
    </source>
</evidence>
<dbReference type="EMBL" id="KV460239">
    <property type="protein sequence ID" value="PQM43904.1"/>
    <property type="molecule type" value="Genomic_DNA"/>
</dbReference>
<proteinExistence type="predicted"/>
<dbReference type="RefSeq" id="XP_059320234.1">
    <property type="nucleotide sequence ID" value="XM_059464251.1"/>
</dbReference>
<reference evidence="3" key="2">
    <citation type="journal article" date="2018" name="Nat. Commun.">
        <title>Extreme sensitivity to ultraviolet light in the fungal pathogen causing white-nose syndrome of bats.</title>
        <authorList>
            <person name="Palmer J.M."/>
            <person name="Drees K.P."/>
            <person name="Foster J.T."/>
            <person name="Lindner D.L."/>
        </authorList>
    </citation>
    <scope>NUCLEOTIDE SEQUENCE [LARGE SCALE GENOMIC DNA]</scope>
    <source>
        <strain evidence="3">UAMH 10579</strain>
    </source>
</reference>
<evidence type="ECO:0000256" key="1">
    <source>
        <dbReference type="SAM" id="MobiDB-lite"/>
    </source>
</evidence>
<feature type="region of interest" description="Disordered" evidence="1">
    <location>
        <begin position="16"/>
        <end position="41"/>
    </location>
</feature>
<dbReference type="GeneID" id="84234348"/>
<dbReference type="Proteomes" id="UP000091956">
    <property type="component" value="Unassembled WGS sequence"/>
</dbReference>
<sequence>MELREVVVWLEGWEEEAEGRGRGRELPRRRGEGEREVGPRRKVRTERGVDMGVGGVSWCHRAEAAVCVVKDWREWSRRISYRIGRYWQSVGSVSSVKAVLLWW</sequence>
<organism evidence="2 3">
    <name type="scientific">Pseudogymnoascus verrucosus</name>
    <dbReference type="NCBI Taxonomy" id="342668"/>
    <lineage>
        <taxon>Eukaryota</taxon>
        <taxon>Fungi</taxon>
        <taxon>Dikarya</taxon>
        <taxon>Ascomycota</taxon>
        <taxon>Pezizomycotina</taxon>
        <taxon>Leotiomycetes</taxon>
        <taxon>Thelebolales</taxon>
        <taxon>Thelebolaceae</taxon>
        <taxon>Pseudogymnoascus</taxon>
    </lineage>
</organism>
<name>A0A2P6FGY3_9PEZI</name>